<accession>A0A6N2XB98</accession>
<evidence type="ECO:0000313" key="5">
    <source>
        <dbReference type="Proteomes" id="UP001060104"/>
    </source>
</evidence>
<evidence type="ECO:0000313" key="1">
    <source>
        <dbReference type="EMBL" id="CUO80047.1"/>
    </source>
</evidence>
<reference evidence="2" key="3">
    <citation type="submission" date="2022-08" db="EMBL/GenBank/DDBJ databases">
        <title>Genome Sequencing of Bacteroides fragilis Group Isolates with Nanopore Technology.</title>
        <authorList>
            <person name="Tisza M.J."/>
            <person name="Smith D."/>
            <person name="Dekker J.P."/>
        </authorList>
    </citation>
    <scope>NUCLEOTIDE SEQUENCE</scope>
    <source>
        <strain evidence="2">BFG-527</strain>
    </source>
</reference>
<evidence type="ECO:0008006" key="6">
    <source>
        <dbReference type="Google" id="ProtNLM"/>
    </source>
</evidence>
<dbReference type="PROSITE" id="PS51257">
    <property type="entry name" value="PROKAR_LIPOPROTEIN"/>
    <property type="match status" value="1"/>
</dbReference>
<gene>
    <name evidence="3" type="ORF">BFLFYP10_04110</name>
    <name evidence="1" type="ORF">ERS852461_01142</name>
    <name evidence="2" type="ORF">NXY30_06950</name>
</gene>
<organism evidence="1 4">
    <name type="scientific">Bacteroides faecis</name>
    <dbReference type="NCBI Taxonomy" id="674529"/>
    <lineage>
        <taxon>Bacteria</taxon>
        <taxon>Pseudomonadati</taxon>
        <taxon>Bacteroidota</taxon>
        <taxon>Bacteroidia</taxon>
        <taxon>Bacteroidales</taxon>
        <taxon>Bacteroidaceae</taxon>
        <taxon>Bacteroides</taxon>
    </lineage>
</organism>
<keyword evidence="5" id="KW-1185">Reference proteome</keyword>
<accession>A0A174I349</accession>
<protein>
    <recommendedName>
        <fullName evidence="6">Lipoprotein</fullName>
    </recommendedName>
</protein>
<name>A0A174I349_9BACE</name>
<sequence>MNGVFKSVTFCVSVGMFMVTVSLFQGCSSDFEESLETKNESAVISEYLDCPSDLSSEEELMIIDKAFQRIGDRFVIEDDTCYLTVQSAKDMNMSDAVFDLVKQSVNSLNAQYAAYVYFENNEKGIIIRNPFEMRPPIATTRATSESTSGPNMITTTTVLNNEETITVLNAMRSASDKTSFYASLLAGGLSGAVAGALVSIYCGASSSQLSAIQDEYARSGSTNGITLTETYMWSSTTGVGSTSYRSSIN</sequence>
<evidence type="ECO:0000313" key="2">
    <source>
        <dbReference type="EMBL" id="UVQ76109.1"/>
    </source>
</evidence>
<reference evidence="3" key="2">
    <citation type="submission" date="2019-11" db="EMBL/GenBank/DDBJ databases">
        <authorList>
            <person name="Feng L."/>
        </authorList>
    </citation>
    <scope>NUCLEOTIDE SEQUENCE</scope>
    <source>
        <strain evidence="3">BfaecisLFYP10</strain>
    </source>
</reference>
<dbReference type="Proteomes" id="UP000095606">
    <property type="component" value="Unassembled WGS sequence"/>
</dbReference>
<dbReference type="RefSeq" id="WP_055269048.1">
    <property type="nucleotide sequence ID" value="NZ_CACRSZ010000089.1"/>
</dbReference>
<evidence type="ECO:0000313" key="3">
    <source>
        <dbReference type="EMBL" id="VYT51333.1"/>
    </source>
</evidence>
<dbReference type="EMBL" id="CP103141">
    <property type="protein sequence ID" value="UVQ76109.1"/>
    <property type="molecule type" value="Genomic_DNA"/>
</dbReference>
<dbReference type="GeneID" id="69588320"/>
<evidence type="ECO:0000313" key="4">
    <source>
        <dbReference type="Proteomes" id="UP000095606"/>
    </source>
</evidence>
<dbReference type="EMBL" id="CZAE01000004">
    <property type="protein sequence ID" value="CUO80047.1"/>
    <property type="molecule type" value="Genomic_DNA"/>
</dbReference>
<dbReference type="Proteomes" id="UP001060104">
    <property type="component" value="Chromosome"/>
</dbReference>
<reference evidence="1 4" key="1">
    <citation type="submission" date="2015-09" db="EMBL/GenBank/DDBJ databases">
        <authorList>
            <consortium name="Pathogen Informatics"/>
        </authorList>
    </citation>
    <scope>NUCLEOTIDE SEQUENCE [LARGE SCALE GENOMIC DNA]</scope>
    <source>
        <strain evidence="1 4">2789STDY5834846</strain>
    </source>
</reference>
<proteinExistence type="predicted"/>
<dbReference type="EMBL" id="CACRSZ010000089">
    <property type="protein sequence ID" value="VYT51333.1"/>
    <property type="molecule type" value="Genomic_DNA"/>
</dbReference>
<dbReference type="AlphaFoldDB" id="A0A174I349"/>